<gene>
    <name evidence="2" type="ORF">GCM10011575_10410</name>
</gene>
<dbReference type="Gene3D" id="3.90.1200.10">
    <property type="match status" value="1"/>
</dbReference>
<evidence type="ECO:0000313" key="3">
    <source>
        <dbReference type="Proteomes" id="UP000613840"/>
    </source>
</evidence>
<protein>
    <recommendedName>
        <fullName evidence="1">Aminoglycoside phosphotransferase domain-containing protein</fullName>
    </recommendedName>
</protein>
<dbReference type="InterPro" id="IPR011009">
    <property type="entry name" value="Kinase-like_dom_sf"/>
</dbReference>
<organism evidence="2 3">
    <name type="scientific">Microlunatus endophyticus</name>
    <dbReference type="NCBI Taxonomy" id="1716077"/>
    <lineage>
        <taxon>Bacteria</taxon>
        <taxon>Bacillati</taxon>
        <taxon>Actinomycetota</taxon>
        <taxon>Actinomycetes</taxon>
        <taxon>Propionibacteriales</taxon>
        <taxon>Propionibacteriaceae</taxon>
        <taxon>Microlunatus</taxon>
    </lineage>
</organism>
<dbReference type="EMBL" id="BMMZ01000002">
    <property type="protein sequence ID" value="GGL53905.1"/>
    <property type="molecule type" value="Genomic_DNA"/>
</dbReference>
<dbReference type="RefSeq" id="WP_188894107.1">
    <property type="nucleotide sequence ID" value="NZ_BMMZ01000002.1"/>
</dbReference>
<reference evidence="2" key="1">
    <citation type="journal article" date="2014" name="Int. J. Syst. Evol. Microbiol.">
        <title>Complete genome sequence of Corynebacterium casei LMG S-19264T (=DSM 44701T), isolated from a smear-ripened cheese.</title>
        <authorList>
            <consortium name="US DOE Joint Genome Institute (JGI-PGF)"/>
            <person name="Walter F."/>
            <person name="Albersmeier A."/>
            <person name="Kalinowski J."/>
            <person name="Ruckert C."/>
        </authorList>
    </citation>
    <scope>NUCLEOTIDE SEQUENCE</scope>
    <source>
        <strain evidence="2">CGMCC 4.7306</strain>
    </source>
</reference>
<dbReference type="InterPro" id="IPR002575">
    <property type="entry name" value="Aminoglycoside_PTrfase"/>
</dbReference>
<dbReference type="SUPFAM" id="SSF56112">
    <property type="entry name" value="Protein kinase-like (PK-like)"/>
    <property type="match status" value="1"/>
</dbReference>
<dbReference type="Proteomes" id="UP000613840">
    <property type="component" value="Unassembled WGS sequence"/>
</dbReference>
<evidence type="ECO:0000313" key="2">
    <source>
        <dbReference type="EMBL" id="GGL53905.1"/>
    </source>
</evidence>
<proteinExistence type="predicted"/>
<name>A0A917S3A7_9ACTN</name>
<comment type="caution">
    <text evidence="2">The sequence shown here is derived from an EMBL/GenBank/DDBJ whole genome shotgun (WGS) entry which is preliminary data.</text>
</comment>
<dbReference type="AlphaFoldDB" id="A0A917S3A7"/>
<sequence length="333" mass="36561">MPARGELSVDGLHYYDGPDWGWQPLWLTADRVIEAAYEQYRVAATGAALLSEGLLNQSWRLHCADHDRVLRVSRTERTLEQVRYEDRVVAAWSSVRQVVAPETEVHPVINGHVITVYPFCDGVPGTGIDPVLRARQLAAVMAQLHRRSLEIDLPQRPGARSIDDLAATDQWLPVRSAVIGRFGDGSEIMADVGVVDGAVAELDEQVRSWCHDHPDEPRAVVHADLNARNQLYRDGQLVGIIDTDDCRIEPLAAEVAGLAYSDPAVSPQQVWQDYVAAGGPLDPSAEEMLLPFARLGAVGELQWFTDDDGRATHLAADHLRNLVADLGGRPARG</sequence>
<dbReference type="Pfam" id="PF01636">
    <property type="entry name" value="APH"/>
    <property type="match status" value="1"/>
</dbReference>
<feature type="domain" description="Aminoglycoside phosphotransferase" evidence="1">
    <location>
        <begin position="49"/>
        <end position="279"/>
    </location>
</feature>
<accession>A0A917S3A7</accession>
<evidence type="ECO:0000259" key="1">
    <source>
        <dbReference type="Pfam" id="PF01636"/>
    </source>
</evidence>
<reference evidence="2" key="2">
    <citation type="submission" date="2020-09" db="EMBL/GenBank/DDBJ databases">
        <authorList>
            <person name="Sun Q."/>
            <person name="Zhou Y."/>
        </authorList>
    </citation>
    <scope>NUCLEOTIDE SEQUENCE</scope>
    <source>
        <strain evidence="2">CGMCC 4.7306</strain>
    </source>
</reference>
<keyword evidence="3" id="KW-1185">Reference proteome</keyword>